<dbReference type="PANTHER" id="PTHR44947:SF1">
    <property type="entry name" value="OS11G0303800 PROTEIN"/>
    <property type="match status" value="1"/>
</dbReference>
<name>A0A8T0TG24_PANVG</name>
<dbReference type="PANTHER" id="PTHR44947">
    <property type="entry name" value="OS05G0501001 PROTEIN"/>
    <property type="match status" value="1"/>
</dbReference>
<feature type="compositionally biased region" description="Basic and acidic residues" evidence="1">
    <location>
        <begin position="261"/>
        <end position="274"/>
    </location>
</feature>
<dbReference type="AlphaFoldDB" id="A0A8T0TG24"/>
<feature type="compositionally biased region" description="Polar residues" evidence="1">
    <location>
        <begin position="197"/>
        <end position="220"/>
    </location>
</feature>
<feature type="region of interest" description="Disordered" evidence="1">
    <location>
        <begin position="258"/>
        <end position="281"/>
    </location>
</feature>
<comment type="caution">
    <text evidence="2">The sequence shown here is derived from an EMBL/GenBank/DDBJ whole genome shotgun (WGS) entry which is preliminary data.</text>
</comment>
<keyword evidence="3" id="KW-1185">Reference proteome</keyword>
<proteinExistence type="predicted"/>
<dbReference type="Proteomes" id="UP000823388">
    <property type="component" value="Chromosome 4N"/>
</dbReference>
<organism evidence="2 3">
    <name type="scientific">Panicum virgatum</name>
    <name type="common">Blackwell switchgrass</name>
    <dbReference type="NCBI Taxonomy" id="38727"/>
    <lineage>
        <taxon>Eukaryota</taxon>
        <taxon>Viridiplantae</taxon>
        <taxon>Streptophyta</taxon>
        <taxon>Embryophyta</taxon>
        <taxon>Tracheophyta</taxon>
        <taxon>Spermatophyta</taxon>
        <taxon>Magnoliopsida</taxon>
        <taxon>Liliopsida</taxon>
        <taxon>Poales</taxon>
        <taxon>Poaceae</taxon>
        <taxon>PACMAD clade</taxon>
        <taxon>Panicoideae</taxon>
        <taxon>Panicodae</taxon>
        <taxon>Paniceae</taxon>
        <taxon>Panicinae</taxon>
        <taxon>Panicum</taxon>
        <taxon>Panicum sect. Hiantes</taxon>
    </lineage>
</organism>
<reference evidence="2" key="1">
    <citation type="submission" date="2020-05" db="EMBL/GenBank/DDBJ databases">
        <title>WGS assembly of Panicum virgatum.</title>
        <authorList>
            <person name="Lovell J.T."/>
            <person name="Jenkins J."/>
            <person name="Shu S."/>
            <person name="Juenger T.E."/>
            <person name="Schmutz J."/>
        </authorList>
    </citation>
    <scope>NUCLEOTIDE SEQUENCE</scope>
    <source>
        <strain evidence="2">AP13</strain>
    </source>
</reference>
<evidence type="ECO:0000313" key="2">
    <source>
        <dbReference type="EMBL" id="KAG2606969.1"/>
    </source>
</evidence>
<accession>A0A8T0TG24</accession>
<feature type="region of interest" description="Disordered" evidence="1">
    <location>
        <begin position="197"/>
        <end position="224"/>
    </location>
</feature>
<evidence type="ECO:0000256" key="1">
    <source>
        <dbReference type="SAM" id="MobiDB-lite"/>
    </source>
</evidence>
<dbReference type="EMBL" id="CM029044">
    <property type="protein sequence ID" value="KAG2606969.1"/>
    <property type="molecule type" value="Genomic_DNA"/>
</dbReference>
<sequence length="281" mass="29534">MRRHSGLLFLLERVFSYGRRPCPPPPSPPACARPMLAAVPHLPLTRAKSVPHLPHSDSSHAASEILVPGVSLTLPIPIHPDLFEMNGRKRNLAPSSSRGPDLSAAVAGGPPGLAAAVVGAPVGVSAASAAAAGAPAGPASSPPASLHANGFPAWWTSSSPVSFRHESSTSAGLYPPGGFTNFMQSNNTLEDFHLVGNTTSRTSVGPSATSYRGTPPGESNAQDKETITVDADETIEDSRTEKRLNWTKDEDIRLASAWVHNSKDPVDGTDRKSDQYWADVT</sequence>
<evidence type="ECO:0000313" key="3">
    <source>
        <dbReference type="Proteomes" id="UP000823388"/>
    </source>
</evidence>
<protein>
    <submittedName>
        <fullName evidence="2">Uncharacterized protein</fullName>
    </submittedName>
</protein>
<gene>
    <name evidence="2" type="ORF">PVAP13_4NG075400</name>
</gene>